<dbReference type="Gene3D" id="3.90.550.10">
    <property type="entry name" value="Spore Coat Polysaccharide Biosynthesis Protein SpsA, Chain A"/>
    <property type="match status" value="1"/>
</dbReference>
<keyword evidence="3" id="KW-1185">Reference proteome</keyword>
<dbReference type="InterPro" id="IPR029044">
    <property type="entry name" value="Nucleotide-diphossugar_trans"/>
</dbReference>
<evidence type="ECO:0000313" key="2">
    <source>
        <dbReference type="EMBL" id="PCO05189.1"/>
    </source>
</evidence>
<comment type="caution">
    <text evidence="2">The sequence shown here is derived from an EMBL/GenBank/DDBJ whole genome shotgun (WGS) entry which is preliminary data.</text>
</comment>
<dbReference type="Pfam" id="PF00535">
    <property type="entry name" value="Glycos_transf_2"/>
    <property type="match status" value="1"/>
</dbReference>
<name>A0ABX4HYH3_9GAMM</name>
<dbReference type="SUPFAM" id="SSF53448">
    <property type="entry name" value="Nucleotide-diphospho-sugar transferases"/>
    <property type="match status" value="1"/>
</dbReference>
<sequence length="321" mass="35603">MRAPCYACLPFHCWRRCGATSITGAKPGGTSSSNSSAGNSDMSETLPAVIIPAHNEELSIATLLRALMPGVHKQRYTITVACNGCSDRTAEIVRYHFPQVCCIELEQASKVAALNAAENAELGFPRIYIDADVVISSSAVEALIDACQNSSNPTVVAPRAVPKNEGCEWIVRTYYQAWQKTVFFRLHGFGSGVYALNRAAREKFERFPNLISDDGFVRQILNYDNIRVVESAKSLVKSPRDLAGLIRIKTRSKLGSLEIRDSENKIGNGPQFKQRFLQRPTITERLVYGGINLLALLNAHRLIRKQGRAHWLRDETSRHSA</sequence>
<dbReference type="EMBL" id="LRFG02000003">
    <property type="protein sequence ID" value="PCO05189.1"/>
    <property type="molecule type" value="Genomic_DNA"/>
</dbReference>
<dbReference type="PANTHER" id="PTHR48090">
    <property type="entry name" value="UNDECAPRENYL-PHOSPHATE 4-DEOXY-4-FORMAMIDO-L-ARABINOSE TRANSFERASE-RELATED"/>
    <property type="match status" value="1"/>
</dbReference>
<proteinExistence type="predicted"/>
<dbReference type="InterPro" id="IPR050256">
    <property type="entry name" value="Glycosyltransferase_2"/>
</dbReference>
<evidence type="ECO:0000313" key="3">
    <source>
        <dbReference type="Proteomes" id="UP000218427"/>
    </source>
</evidence>
<organism evidence="2 3">
    <name type="scientific">Microbulbifer flavimaris</name>
    <dbReference type="NCBI Taxonomy" id="1781068"/>
    <lineage>
        <taxon>Bacteria</taxon>
        <taxon>Pseudomonadati</taxon>
        <taxon>Pseudomonadota</taxon>
        <taxon>Gammaproteobacteria</taxon>
        <taxon>Cellvibrionales</taxon>
        <taxon>Microbulbiferaceae</taxon>
        <taxon>Microbulbifer</taxon>
    </lineage>
</organism>
<dbReference type="PANTHER" id="PTHR48090:SF7">
    <property type="entry name" value="RFBJ PROTEIN"/>
    <property type="match status" value="1"/>
</dbReference>
<evidence type="ECO:0000259" key="1">
    <source>
        <dbReference type="Pfam" id="PF00535"/>
    </source>
</evidence>
<accession>A0ABX4HYH3</accession>
<dbReference type="InterPro" id="IPR001173">
    <property type="entry name" value="Glyco_trans_2-like"/>
</dbReference>
<protein>
    <recommendedName>
        <fullName evidence="1">Glycosyltransferase 2-like domain-containing protein</fullName>
    </recommendedName>
</protein>
<feature type="domain" description="Glycosyltransferase 2-like" evidence="1">
    <location>
        <begin position="49"/>
        <end position="170"/>
    </location>
</feature>
<reference evidence="2" key="1">
    <citation type="submission" date="2017-08" db="EMBL/GenBank/DDBJ databases">
        <title>Microbulbifer marisrubri sp. nov., a halophilic alphaproteobacterium isolated from marine sediment of the Yellow Sea, China.</title>
        <authorList>
            <person name="Zhang G."/>
            <person name="Xiong Q."/>
        </authorList>
    </citation>
    <scope>NUCLEOTIDE SEQUENCE [LARGE SCALE GENOMIC DNA]</scope>
    <source>
        <strain evidence="2">WRN-8</strain>
    </source>
</reference>
<gene>
    <name evidence="2" type="ORF">AWR36_010715</name>
</gene>
<dbReference type="Proteomes" id="UP000218427">
    <property type="component" value="Unassembled WGS sequence"/>
</dbReference>